<gene>
    <name evidence="1" type="ORF">WJ53_19280</name>
</gene>
<name>A0AB73FUE3_9BURK</name>
<organism evidence="1 2">
    <name type="scientific">Burkholderia ubonensis</name>
    <dbReference type="NCBI Taxonomy" id="101571"/>
    <lineage>
        <taxon>Bacteria</taxon>
        <taxon>Pseudomonadati</taxon>
        <taxon>Pseudomonadota</taxon>
        <taxon>Betaproteobacteria</taxon>
        <taxon>Burkholderiales</taxon>
        <taxon>Burkholderiaceae</taxon>
        <taxon>Burkholderia</taxon>
        <taxon>Burkholderia cepacia complex</taxon>
    </lineage>
</organism>
<reference evidence="1 2" key="1">
    <citation type="submission" date="2015-11" db="EMBL/GenBank/DDBJ databases">
        <title>Expanding the genomic diversity of Burkholderia species for the development of highly accurate diagnostics.</title>
        <authorList>
            <person name="Sahl J."/>
            <person name="Keim P."/>
            <person name="Wagner D."/>
        </authorList>
    </citation>
    <scope>NUCLEOTIDE SEQUENCE [LARGE SCALE GENOMIC DNA]</scope>
    <source>
        <strain evidence="1 2">MSMB2058</strain>
    </source>
</reference>
<evidence type="ECO:0000313" key="2">
    <source>
        <dbReference type="Proteomes" id="UP000061665"/>
    </source>
</evidence>
<dbReference type="EMBL" id="LOZE01000127">
    <property type="protein sequence ID" value="KVM22003.1"/>
    <property type="molecule type" value="Genomic_DNA"/>
</dbReference>
<sequence length="67" mass="7811">MAIRCDLIDQKLVYGGSDGTAWIHREGIPHVEKLLDRLLEHRFVLPFSMMFKGQFWAHPFATMFSFA</sequence>
<dbReference type="AlphaFoldDB" id="A0AB73FUE3"/>
<evidence type="ECO:0000313" key="1">
    <source>
        <dbReference type="EMBL" id="KVM22003.1"/>
    </source>
</evidence>
<dbReference type="Proteomes" id="UP000061665">
    <property type="component" value="Unassembled WGS sequence"/>
</dbReference>
<protein>
    <submittedName>
        <fullName evidence="1">Uncharacterized protein</fullName>
    </submittedName>
</protein>
<proteinExistence type="predicted"/>
<comment type="caution">
    <text evidence="1">The sequence shown here is derived from an EMBL/GenBank/DDBJ whole genome shotgun (WGS) entry which is preliminary data.</text>
</comment>
<accession>A0AB73FUE3</accession>